<comment type="caution">
    <text evidence="10">The sequence shown here is derived from an EMBL/GenBank/DDBJ whole genome shotgun (WGS) entry which is preliminary data.</text>
</comment>
<feature type="signal peptide" evidence="9">
    <location>
        <begin position="1"/>
        <end position="20"/>
    </location>
</feature>
<dbReference type="CDD" id="cd00606">
    <property type="entry name" value="fungal_RNase"/>
    <property type="match status" value="1"/>
</dbReference>
<evidence type="ECO:0000256" key="2">
    <source>
        <dbReference type="ARBA" id="ARBA00012549"/>
    </source>
</evidence>
<keyword evidence="6" id="KW-1015">Disulfide bond</keyword>
<keyword evidence="3" id="KW-0540">Nuclease</keyword>
<proteinExistence type="inferred from homology"/>
<comment type="similarity">
    <text evidence="1">Belongs to the ribonuclease N1/T1 family.</text>
</comment>
<keyword evidence="4" id="KW-0255">Endonuclease</keyword>
<keyword evidence="9" id="KW-0732">Signal</keyword>
<keyword evidence="7" id="KW-0456">Lyase</keyword>
<evidence type="ECO:0000256" key="3">
    <source>
        <dbReference type="ARBA" id="ARBA00022722"/>
    </source>
</evidence>
<feature type="chain" id="PRO_5040305656" description="ribonuclease T1" evidence="9">
    <location>
        <begin position="21"/>
        <end position="137"/>
    </location>
</feature>
<keyword evidence="5" id="KW-0378">Hydrolase</keyword>
<accession>A0A9P7ZA21</accession>
<comment type="catalytic activity">
    <reaction evidence="8">
        <text>[RNA] containing guanosine + H2O = an [RNA fragment]-3'-guanosine-3'-phosphate + a 5'-hydroxy-ribonucleotide-3'-[RNA fragment].</text>
        <dbReference type="EC" id="4.6.1.24"/>
    </reaction>
</comment>
<dbReference type="EMBL" id="MU253753">
    <property type="protein sequence ID" value="KAG9248254.1"/>
    <property type="molecule type" value="Genomic_DNA"/>
</dbReference>
<protein>
    <recommendedName>
        <fullName evidence="2">ribonuclease T1</fullName>
        <ecNumber evidence="2">4.6.1.24</ecNumber>
    </recommendedName>
</protein>
<organism evidence="10 11">
    <name type="scientific">Calycina marina</name>
    <dbReference type="NCBI Taxonomy" id="1763456"/>
    <lineage>
        <taxon>Eukaryota</taxon>
        <taxon>Fungi</taxon>
        <taxon>Dikarya</taxon>
        <taxon>Ascomycota</taxon>
        <taxon>Pezizomycotina</taxon>
        <taxon>Leotiomycetes</taxon>
        <taxon>Helotiales</taxon>
        <taxon>Pezizellaceae</taxon>
        <taxon>Calycina</taxon>
    </lineage>
</organism>
<evidence type="ECO:0000256" key="8">
    <source>
        <dbReference type="ARBA" id="ARBA00034015"/>
    </source>
</evidence>
<dbReference type="Proteomes" id="UP000887226">
    <property type="component" value="Unassembled WGS sequence"/>
</dbReference>
<evidence type="ECO:0000256" key="4">
    <source>
        <dbReference type="ARBA" id="ARBA00022759"/>
    </source>
</evidence>
<dbReference type="Gene3D" id="3.10.450.30">
    <property type="entry name" value="Microbial ribonucleases"/>
    <property type="match status" value="1"/>
</dbReference>
<dbReference type="InterPro" id="IPR016191">
    <property type="entry name" value="Ribonuclease/ribotoxin"/>
</dbReference>
<evidence type="ECO:0000256" key="6">
    <source>
        <dbReference type="ARBA" id="ARBA00023157"/>
    </source>
</evidence>
<evidence type="ECO:0000256" key="7">
    <source>
        <dbReference type="ARBA" id="ARBA00023239"/>
    </source>
</evidence>
<evidence type="ECO:0000256" key="1">
    <source>
        <dbReference type="ARBA" id="ARBA00009006"/>
    </source>
</evidence>
<dbReference type="EC" id="4.6.1.24" evidence="2"/>
<gene>
    <name evidence="10" type="ORF">BJ878DRAFT_71315</name>
</gene>
<dbReference type="SUPFAM" id="SSF53933">
    <property type="entry name" value="Microbial ribonucleases"/>
    <property type="match status" value="1"/>
</dbReference>
<dbReference type="AlphaFoldDB" id="A0A9P7ZA21"/>
<name>A0A9P7ZA21_9HELO</name>
<dbReference type="GO" id="GO:0016787">
    <property type="term" value="F:hydrolase activity"/>
    <property type="evidence" value="ECO:0007669"/>
    <property type="project" value="UniProtKB-KW"/>
</dbReference>
<dbReference type="InterPro" id="IPR000026">
    <property type="entry name" value="N1-like"/>
</dbReference>
<dbReference type="Pfam" id="PF00545">
    <property type="entry name" value="Ribonuclease"/>
    <property type="match status" value="1"/>
</dbReference>
<evidence type="ECO:0000313" key="10">
    <source>
        <dbReference type="EMBL" id="KAG9248254.1"/>
    </source>
</evidence>
<dbReference type="GO" id="GO:0003723">
    <property type="term" value="F:RNA binding"/>
    <property type="evidence" value="ECO:0007669"/>
    <property type="project" value="InterPro"/>
</dbReference>
<evidence type="ECO:0000256" key="5">
    <source>
        <dbReference type="ARBA" id="ARBA00022801"/>
    </source>
</evidence>
<dbReference type="PANTHER" id="PTHR42104">
    <property type="entry name" value="EXTRACELLULAR GUANYL-SPECIFIC RIBONUCLEASE RNTA (AFU_ORTHOLOGUE AFUA_4G03230)"/>
    <property type="match status" value="1"/>
</dbReference>
<sequence length="137" mass="14259">MLFNPITLLPFLLLLTPTSSNPIPVPDGLILEARAGATCGSVTYTATQTNAASQKAYALYQAGTTLGSGAYPHTYNNYEGFTFAVDGPYQEFPILSSGAIYSGESPGADRVVINTSGKQAGTITHTGASGNNFLQCT</sequence>
<evidence type="ECO:0000256" key="9">
    <source>
        <dbReference type="SAM" id="SignalP"/>
    </source>
</evidence>
<dbReference type="OrthoDB" id="5425539at2759"/>
<keyword evidence="11" id="KW-1185">Reference proteome</keyword>
<dbReference type="GO" id="GO:0046589">
    <property type="term" value="F:ribonuclease T1 activity"/>
    <property type="evidence" value="ECO:0007669"/>
    <property type="project" value="UniProtKB-EC"/>
</dbReference>
<reference evidence="10" key="1">
    <citation type="journal article" date="2021" name="IMA Fungus">
        <title>Genomic characterization of three marine fungi, including Emericellopsis atlantica sp. nov. with signatures of a generalist lifestyle and marine biomass degradation.</title>
        <authorList>
            <person name="Hagestad O.C."/>
            <person name="Hou L."/>
            <person name="Andersen J.H."/>
            <person name="Hansen E.H."/>
            <person name="Altermark B."/>
            <person name="Li C."/>
            <person name="Kuhnert E."/>
            <person name="Cox R.J."/>
            <person name="Crous P.W."/>
            <person name="Spatafora J.W."/>
            <person name="Lail K."/>
            <person name="Amirebrahimi M."/>
            <person name="Lipzen A."/>
            <person name="Pangilinan J."/>
            <person name="Andreopoulos W."/>
            <person name="Hayes R.D."/>
            <person name="Ng V."/>
            <person name="Grigoriev I.V."/>
            <person name="Jackson S.A."/>
            <person name="Sutton T.D.S."/>
            <person name="Dobson A.D.W."/>
            <person name="Rama T."/>
        </authorList>
    </citation>
    <scope>NUCLEOTIDE SEQUENCE</scope>
    <source>
        <strain evidence="10">TRa3180A</strain>
    </source>
</reference>
<evidence type="ECO:0000313" key="11">
    <source>
        <dbReference type="Proteomes" id="UP000887226"/>
    </source>
</evidence>
<dbReference type="PANTHER" id="PTHR42104:SF1">
    <property type="entry name" value="EXTRACELLULAR GUANYL-SPECIFIC RIBONUCLEASE RNTA (AFU_ORTHOLOGUE AFUA_4G03230)"/>
    <property type="match status" value="1"/>
</dbReference>